<evidence type="ECO:0000256" key="2">
    <source>
        <dbReference type="ARBA" id="ARBA00022670"/>
    </source>
</evidence>
<organism evidence="8 9">
    <name type="scientific">Holothuria leucospilota</name>
    <name type="common">Black long sea cucumber</name>
    <name type="synonym">Mertensiothuria leucospilota</name>
    <dbReference type="NCBI Taxonomy" id="206669"/>
    <lineage>
        <taxon>Eukaryota</taxon>
        <taxon>Metazoa</taxon>
        <taxon>Echinodermata</taxon>
        <taxon>Eleutherozoa</taxon>
        <taxon>Echinozoa</taxon>
        <taxon>Holothuroidea</taxon>
        <taxon>Aspidochirotacea</taxon>
        <taxon>Aspidochirotida</taxon>
        <taxon>Holothuriidae</taxon>
        <taxon>Holothuria</taxon>
    </lineage>
</organism>
<protein>
    <recommendedName>
        <fullName evidence="6">Mitochondrial inner membrane protease ATP23</fullName>
        <ecNumber evidence="6">3.4.24.-</ecNumber>
    </recommendedName>
</protein>
<feature type="compositionally biased region" description="Basic and acidic residues" evidence="7">
    <location>
        <begin position="202"/>
        <end position="212"/>
    </location>
</feature>
<proteinExistence type="inferred from homology"/>
<evidence type="ECO:0000313" key="8">
    <source>
        <dbReference type="EMBL" id="KAJ8046535.1"/>
    </source>
</evidence>
<gene>
    <name evidence="8" type="ORF">HOLleu_05231</name>
</gene>
<evidence type="ECO:0000313" key="9">
    <source>
        <dbReference type="Proteomes" id="UP001152320"/>
    </source>
</evidence>
<dbReference type="EMBL" id="JAIZAY010000002">
    <property type="protein sequence ID" value="KAJ8046535.1"/>
    <property type="molecule type" value="Genomic_DNA"/>
</dbReference>
<dbReference type="GO" id="GO:0033615">
    <property type="term" value="P:mitochondrial proton-transporting ATP synthase complex assembly"/>
    <property type="evidence" value="ECO:0007669"/>
    <property type="project" value="TreeGrafter"/>
</dbReference>
<keyword evidence="3 6" id="KW-0479">Metal-binding</keyword>
<evidence type="ECO:0000256" key="4">
    <source>
        <dbReference type="ARBA" id="ARBA00022801"/>
    </source>
</evidence>
<sequence>MKFAMERNTKDSRTGVWKKLRHKTCVDRVHKVCEHNSYVKFMLEAMKNAGCEVSVDEHIVCEPCDSNTRLSGGFDPEAKQIIICENKSTSERVVSRLLTHELIHAYDHCRIDIDWTNLSHVACSEIRAANLSGECSFISENLYGRSFGIKKHHQDCVRRHATESMMCARSITKEKTEGQIDRVWSRCFNDFAPFPRIPRGPSDLKDLPDRTELNQTTS</sequence>
<dbReference type="GO" id="GO:0034982">
    <property type="term" value="P:mitochondrial protein processing"/>
    <property type="evidence" value="ECO:0007669"/>
    <property type="project" value="TreeGrafter"/>
</dbReference>
<comment type="caution">
    <text evidence="8">The sequence shown here is derived from an EMBL/GenBank/DDBJ whole genome shotgun (WGS) entry which is preliminary data.</text>
</comment>
<name>A0A9Q1CKT7_HOLLE</name>
<keyword evidence="2 6" id="KW-0645">Protease</keyword>
<dbReference type="OrthoDB" id="285308at2759"/>
<feature type="region of interest" description="Disordered" evidence="7">
    <location>
        <begin position="199"/>
        <end position="218"/>
    </location>
</feature>
<dbReference type="Pfam" id="PF09768">
    <property type="entry name" value="Peptidase_M76"/>
    <property type="match status" value="1"/>
</dbReference>
<accession>A0A9Q1CKT7</accession>
<evidence type="ECO:0000256" key="5">
    <source>
        <dbReference type="ARBA" id="ARBA00023049"/>
    </source>
</evidence>
<reference evidence="8" key="1">
    <citation type="submission" date="2021-10" db="EMBL/GenBank/DDBJ databases">
        <title>Tropical sea cucumber genome reveals ecological adaptation and Cuvierian tubules defense mechanism.</title>
        <authorList>
            <person name="Chen T."/>
        </authorList>
    </citation>
    <scope>NUCLEOTIDE SEQUENCE</scope>
    <source>
        <strain evidence="8">Nanhai2018</strain>
        <tissue evidence="8">Muscle</tissue>
    </source>
</reference>
<dbReference type="AlphaFoldDB" id="A0A9Q1CKT7"/>
<dbReference type="PANTHER" id="PTHR21711">
    <property type="entry name" value="MITOCHONDRIAL INNER MEMBRANE PROTEASE"/>
    <property type="match status" value="1"/>
</dbReference>
<comment type="similarity">
    <text evidence="1 6">Belongs to the peptidase M76 family.</text>
</comment>
<dbReference type="EC" id="3.4.24.-" evidence="6"/>
<evidence type="ECO:0000256" key="3">
    <source>
        <dbReference type="ARBA" id="ARBA00022723"/>
    </source>
</evidence>
<keyword evidence="5 6" id="KW-0482">Metalloprotease</keyword>
<dbReference type="Proteomes" id="UP001152320">
    <property type="component" value="Chromosome 2"/>
</dbReference>
<dbReference type="GO" id="GO:0004222">
    <property type="term" value="F:metalloendopeptidase activity"/>
    <property type="evidence" value="ECO:0007669"/>
    <property type="project" value="InterPro"/>
</dbReference>
<dbReference type="GO" id="GO:0046872">
    <property type="term" value="F:metal ion binding"/>
    <property type="evidence" value="ECO:0007669"/>
    <property type="project" value="UniProtKB-KW"/>
</dbReference>
<evidence type="ECO:0000256" key="6">
    <source>
        <dbReference type="RuleBase" id="RU364057"/>
    </source>
</evidence>
<keyword evidence="4 6" id="KW-0378">Hydrolase</keyword>
<evidence type="ECO:0000256" key="7">
    <source>
        <dbReference type="SAM" id="MobiDB-lite"/>
    </source>
</evidence>
<keyword evidence="9" id="KW-1185">Reference proteome</keyword>
<dbReference type="GO" id="GO:0005739">
    <property type="term" value="C:mitochondrion"/>
    <property type="evidence" value="ECO:0007669"/>
    <property type="project" value="GOC"/>
</dbReference>
<dbReference type="PANTHER" id="PTHR21711:SF0">
    <property type="entry name" value="MITOCHONDRIAL INNER MEMBRANE PROTEASE ATP23 HOMOLOG"/>
    <property type="match status" value="1"/>
</dbReference>
<dbReference type="InterPro" id="IPR019165">
    <property type="entry name" value="Peptidase_M76_ATP23"/>
</dbReference>
<evidence type="ECO:0000256" key="1">
    <source>
        <dbReference type="ARBA" id="ARBA00009915"/>
    </source>
</evidence>